<comment type="function">
    <text evidence="8 9">Thiol-specific peroxidase that catalyzes the reduction of hydrogen peroxide and organic hydroperoxides to water and alcohols, respectively. Plays a role in cell protection against oxidative stress by detoxifying peroxides.</text>
</comment>
<keyword evidence="12" id="KW-1185">Reference proteome</keyword>
<dbReference type="Gene3D" id="3.40.30.10">
    <property type="entry name" value="Glutaredoxin"/>
    <property type="match status" value="1"/>
</dbReference>
<dbReference type="InterPro" id="IPR050217">
    <property type="entry name" value="Peroxiredoxin"/>
</dbReference>
<feature type="binding site" evidence="9">
    <location>
        <position position="152"/>
    </location>
    <ligand>
        <name>substrate</name>
    </ligand>
</feature>
<reference evidence="11 12" key="1">
    <citation type="journal article" date="2014" name="World J. Microbiol. Biotechnol.">
        <title>Biodiversity and physiological characteristics of Antarctic and Arctic lichens-associated bacteria.</title>
        <authorList>
            <person name="Lee Y.M."/>
            <person name="Kim E.H."/>
            <person name="Lee H.K."/>
            <person name="Hong S.G."/>
        </authorList>
    </citation>
    <scope>NUCLEOTIDE SEQUENCE [LARGE SCALE GENOMIC DNA]</scope>
    <source>
        <strain evidence="11 12">PAMC 26569</strain>
    </source>
</reference>
<dbReference type="GO" id="GO:0008379">
    <property type="term" value="F:thioredoxin peroxidase activity"/>
    <property type="evidence" value="ECO:0007669"/>
    <property type="project" value="TreeGrafter"/>
</dbReference>
<dbReference type="InterPro" id="IPR036249">
    <property type="entry name" value="Thioredoxin-like_sf"/>
</dbReference>
<dbReference type="PANTHER" id="PTHR10681">
    <property type="entry name" value="THIOREDOXIN PEROXIDASE"/>
    <property type="match status" value="1"/>
</dbReference>
<dbReference type="Proteomes" id="UP000500767">
    <property type="component" value="Chromosome"/>
</dbReference>
<dbReference type="GO" id="GO:0006979">
    <property type="term" value="P:response to oxidative stress"/>
    <property type="evidence" value="ECO:0007669"/>
    <property type="project" value="TreeGrafter"/>
</dbReference>
<name>A0A6M8HPJ7_9PROT</name>
<evidence type="ECO:0000256" key="7">
    <source>
        <dbReference type="ARBA" id="ARBA00025719"/>
    </source>
</evidence>
<evidence type="ECO:0000256" key="4">
    <source>
        <dbReference type="ARBA" id="ARBA00022862"/>
    </source>
</evidence>
<accession>A0A6M8HPJ7</accession>
<dbReference type="InterPro" id="IPR019479">
    <property type="entry name" value="Peroxiredoxin_C"/>
</dbReference>
<evidence type="ECO:0000256" key="2">
    <source>
        <dbReference type="ARBA" id="ARBA00022490"/>
    </source>
</evidence>
<dbReference type="GO" id="GO:0005829">
    <property type="term" value="C:cytosol"/>
    <property type="evidence" value="ECO:0007669"/>
    <property type="project" value="TreeGrafter"/>
</dbReference>
<evidence type="ECO:0000256" key="6">
    <source>
        <dbReference type="ARBA" id="ARBA00023284"/>
    </source>
</evidence>
<dbReference type="AlphaFoldDB" id="A0A6M8HPJ7"/>
<keyword evidence="3 9" id="KW-0575">Peroxidase</keyword>
<evidence type="ECO:0000259" key="10">
    <source>
        <dbReference type="PROSITE" id="PS51352"/>
    </source>
</evidence>
<dbReference type="GO" id="GO:0042744">
    <property type="term" value="P:hydrogen peroxide catabolic process"/>
    <property type="evidence" value="ECO:0007669"/>
    <property type="project" value="TreeGrafter"/>
</dbReference>
<dbReference type="PROSITE" id="PS51352">
    <property type="entry name" value="THIOREDOXIN_2"/>
    <property type="match status" value="1"/>
</dbReference>
<comment type="miscellaneous">
    <text evidence="9">The active site is a conserved redox-active cysteine residue, the peroxidatic cysteine (C(P)), which makes the nucleophilic attack on the peroxide substrate. The peroxide oxidizes the C(P)-SH to cysteine sulfenic acid (C(P)-SOH), which then reacts with another cysteine residue, the resolving cysteine (C(R)), to form a disulfide bridge. The disulfide is subsequently reduced by an appropriate electron donor to complete the catalytic cycle. In this 1-Cys peroxiredoxin, no C(R) is present and C(P) instead forms a disulfide with a cysteine from another protein or with a small thiol molecule.</text>
</comment>
<keyword evidence="6 9" id="KW-0676">Redox-active center</keyword>
<evidence type="ECO:0000256" key="8">
    <source>
        <dbReference type="ARBA" id="ARBA00037420"/>
    </source>
</evidence>
<dbReference type="CDD" id="cd03016">
    <property type="entry name" value="PRX_1cys"/>
    <property type="match status" value="1"/>
</dbReference>
<dbReference type="PANTHER" id="PTHR10681:SF128">
    <property type="entry name" value="THIOREDOXIN-DEPENDENT PEROXIDE REDUCTASE, MITOCHONDRIAL"/>
    <property type="match status" value="1"/>
</dbReference>
<evidence type="ECO:0000256" key="9">
    <source>
        <dbReference type="HAMAP-Rule" id="MF_00401"/>
    </source>
</evidence>
<dbReference type="InterPro" id="IPR013766">
    <property type="entry name" value="Thioredoxin_domain"/>
</dbReference>
<organism evidence="11 12">
    <name type="scientific">Lichenicola cladoniae</name>
    <dbReference type="NCBI Taxonomy" id="1484109"/>
    <lineage>
        <taxon>Bacteria</taxon>
        <taxon>Pseudomonadati</taxon>
        <taxon>Pseudomonadota</taxon>
        <taxon>Alphaproteobacteria</taxon>
        <taxon>Acetobacterales</taxon>
        <taxon>Acetobacteraceae</taxon>
        <taxon>Lichenicola</taxon>
    </lineage>
</organism>
<dbReference type="KEGG" id="lck:HN018_10290"/>
<feature type="active site" description="Cysteine sulfenic acid (-SOH) intermediate" evidence="9">
    <location>
        <position position="75"/>
    </location>
</feature>
<evidence type="ECO:0000256" key="5">
    <source>
        <dbReference type="ARBA" id="ARBA00023002"/>
    </source>
</evidence>
<sequence length="246" mass="26560">MGATASGRSCRGLRLARPAADMSGAVAQERLGPPLLHDPAPDFLARTTMGDRSLLGYRGQWLLLFSHPADFTPVCTSEFVAFARAADDFSALNCALLALSVDSLFSHLAWIRSIRAQFGVTVPFPIIEDPSMAIAQAYGMISPRARDTAMVRAIFVIDPEGIIRAISWYPMTTGRSVAELLRLVSALQMTDAHGVSTPEAWQPGQDVILPPPMTAPDALDAGGAEGDWYYRTASPEALAHKPKRRP</sequence>
<dbReference type="EC" id="1.11.1.24" evidence="9"/>
<comment type="similarity">
    <text evidence="7 9">Belongs to the peroxiredoxin family. Prx6 subfamily.</text>
</comment>
<evidence type="ECO:0000313" key="12">
    <source>
        <dbReference type="Proteomes" id="UP000500767"/>
    </source>
</evidence>
<feature type="domain" description="Thioredoxin" evidence="10">
    <location>
        <begin position="34"/>
        <end position="189"/>
    </location>
</feature>
<evidence type="ECO:0000256" key="3">
    <source>
        <dbReference type="ARBA" id="ARBA00022559"/>
    </source>
</evidence>
<comment type="subunit">
    <text evidence="9">Homodecamer. Pentamer of dimers that assemble into a ring structure.</text>
</comment>
<dbReference type="InterPro" id="IPR000866">
    <property type="entry name" value="AhpC/TSA"/>
</dbReference>
<comment type="catalytic activity">
    <reaction evidence="9">
        <text>a hydroperoxide + [thioredoxin]-dithiol = an alcohol + [thioredoxin]-disulfide + H2O</text>
        <dbReference type="Rhea" id="RHEA:62620"/>
        <dbReference type="Rhea" id="RHEA-COMP:10698"/>
        <dbReference type="Rhea" id="RHEA-COMP:10700"/>
        <dbReference type="ChEBI" id="CHEBI:15377"/>
        <dbReference type="ChEBI" id="CHEBI:29950"/>
        <dbReference type="ChEBI" id="CHEBI:30879"/>
        <dbReference type="ChEBI" id="CHEBI:35924"/>
        <dbReference type="ChEBI" id="CHEBI:50058"/>
        <dbReference type="EC" id="1.11.1.24"/>
    </reaction>
</comment>
<dbReference type="NCBIfam" id="NF009668">
    <property type="entry name" value="PRK13189.1"/>
    <property type="match status" value="1"/>
</dbReference>
<comment type="subcellular location">
    <subcellularLocation>
        <location evidence="9">Cytoplasm</location>
    </subcellularLocation>
</comment>
<protein>
    <recommendedName>
        <fullName evidence="9">Peroxiredoxin</fullName>
        <ecNumber evidence="9">1.11.1.24</ecNumber>
    </recommendedName>
    <alternativeName>
        <fullName evidence="9">Thioredoxin-dependent peroxiredoxin</fullName>
    </alternativeName>
</protein>
<dbReference type="Pfam" id="PF00578">
    <property type="entry name" value="AhpC-TSA"/>
    <property type="match status" value="1"/>
</dbReference>
<dbReference type="InterPro" id="IPR022915">
    <property type="entry name" value="Peroxiredoxin_TDXH"/>
</dbReference>
<dbReference type="HAMAP" id="MF_00401">
    <property type="entry name" value="Peroxiredoxin"/>
    <property type="match status" value="1"/>
</dbReference>
<evidence type="ECO:0000256" key="1">
    <source>
        <dbReference type="ARBA" id="ARBA00009796"/>
    </source>
</evidence>
<keyword evidence="4 9" id="KW-0049">Antioxidant</keyword>
<keyword evidence="5 9" id="KW-0560">Oxidoreductase</keyword>
<comment type="similarity">
    <text evidence="1">Belongs to the peroxiredoxin family. AhpC/Prx1 subfamily.</text>
</comment>
<gene>
    <name evidence="11" type="ORF">HN018_10290</name>
</gene>
<comment type="caution">
    <text evidence="9">Lacks conserved residue(s) required for the propagation of feature annotation.</text>
</comment>
<dbReference type="EMBL" id="CP053708">
    <property type="protein sequence ID" value="QKE90373.1"/>
    <property type="molecule type" value="Genomic_DNA"/>
</dbReference>
<dbReference type="GO" id="GO:0045454">
    <property type="term" value="P:cell redox homeostasis"/>
    <property type="evidence" value="ECO:0007669"/>
    <property type="project" value="TreeGrafter"/>
</dbReference>
<dbReference type="GO" id="GO:0033554">
    <property type="term" value="P:cellular response to stress"/>
    <property type="evidence" value="ECO:0007669"/>
    <property type="project" value="TreeGrafter"/>
</dbReference>
<dbReference type="InterPro" id="IPR045020">
    <property type="entry name" value="PRX_1cys"/>
</dbReference>
<proteinExistence type="inferred from homology"/>
<keyword evidence="2 9" id="KW-0963">Cytoplasm</keyword>
<dbReference type="SUPFAM" id="SSF52833">
    <property type="entry name" value="Thioredoxin-like"/>
    <property type="match status" value="1"/>
</dbReference>
<dbReference type="Pfam" id="PF10417">
    <property type="entry name" value="1-cysPrx_C"/>
    <property type="match status" value="1"/>
</dbReference>
<evidence type="ECO:0000313" key="11">
    <source>
        <dbReference type="EMBL" id="QKE90373.1"/>
    </source>
</evidence>